<feature type="domain" description="Luciferase" evidence="1">
    <location>
        <begin position="10"/>
        <end position="67"/>
    </location>
</feature>
<keyword evidence="3" id="KW-1185">Reference proteome</keyword>
<dbReference type="EMBL" id="JAULSW010000007">
    <property type="protein sequence ID" value="KAK3374734.1"/>
    <property type="molecule type" value="Genomic_DNA"/>
</dbReference>
<sequence>MSPGEIIGNIEAGWGERHKLSANDNWLFRYYFRTVRRERLPVPGGLTLLYAPRNEDEIYVFASILQAGIWYATRGELYPISEDTEYPPVPNDTDEPQDALQVWVTCHRKSFLGHPKTLSGHATTLLRNLKAQFDHVAVFLSHSHATAYHGLAVALLRQVSVLLKERPTAALAAERNR</sequence>
<evidence type="ECO:0000313" key="2">
    <source>
        <dbReference type="EMBL" id="KAK3374734.1"/>
    </source>
</evidence>
<dbReference type="InterPro" id="IPR040841">
    <property type="entry name" value="Luciferase_dom"/>
</dbReference>
<dbReference type="AlphaFoldDB" id="A0AAE0KDW2"/>
<name>A0AAE0KDW2_9PEZI</name>
<accession>A0AAE0KDW2</accession>
<reference evidence="2" key="1">
    <citation type="journal article" date="2023" name="Mol. Phylogenet. Evol.">
        <title>Genome-scale phylogeny and comparative genomics of the fungal order Sordariales.</title>
        <authorList>
            <person name="Hensen N."/>
            <person name="Bonometti L."/>
            <person name="Westerberg I."/>
            <person name="Brannstrom I.O."/>
            <person name="Guillou S."/>
            <person name="Cros-Aarteil S."/>
            <person name="Calhoun S."/>
            <person name="Haridas S."/>
            <person name="Kuo A."/>
            <person name="Mondo S."/>
            <person name="Pangilinan J."/>
            <person name="Riley R."/>
            <person name="LaButti K."/>
            <person name="Andreopoulos B."/>
            <person name="Lipzen A."/>
            <person name="Chen C."/>
            <person name="Yan M."/>
            <person name="Daum C."/>
            <person name="Ng V."/>
            <person name="Clum A."/>
            <person name="Steindorff A."/>
            <person name="Ohm R.A."/>
            <person name="Martin F."/>
            <person name="Silar P."/>
            <person name="Natvig D.O."/>
            <person name="Lalanne C."/>
            <person name="Gautier V."/>
            <person name="Ament-Velasquez S.L."/>
            <person name="Kruys A."/>
            <person name="Hutchinson M.I."/>
            <person name="Powell A.J."/>
            <person name="Barry K."/>
            <person name="Miller A.N."/>
            <person name="Grigoriev I.V."/>
            <person name="Debuchy R."/>
            <person name="Gladieux P."/>
            <person name="Hiltunen Thoren M."/>
            <person name="Johannesson H."/>
        </authorList>
    </citation>
    <scope>NUCLEOTIDE SEQUENCE</scope>
    <source>
        <strain evidence="2">CBS 232.78</strain>
    </source>
</reference>
<organism evidence="2 3">
    <name type="scientific">Podospora didyma</name>
    <dbReference type="NCBI Taxonomy" id="330526"/>
    <lineage>
        <taxon>Eukaryota</taxon>
        <taxon>Fungi</taxon>
        <taxon>Dikarya</taxon>
        <taxon>Ascomycota</taxon>
        <taxon>Pezizomycotina</taxon>
        <taxon>Sordariomycetes</taxon>
        <taxon>Sordariomycetidae</taxon>
        <taxon>Sordariales</taxon>
        <taxon>Podosporaceae</taxon>
        <taxon>Podospora</taxon>
    </lineage>
</organism>
<dbReference type="Proteomes" id="UP001285441">
    <property type="component" value="Unassembled WGS sequence"/>
</dbReference>
<evidence type="ECO:0000259" key="1">
    <source>
        <dbReference type="Pfam" id="PF17648"/>
    </source>
</evidence>
<dbReference type="Pfam" id="PF17648">
    <property type="entry name" value="Luciferase"/>
    <property type="match status" value="1"/>
</dbReference>
<reference evidence="2" key="2">
    <citation type="submission" date="2023-06" db="EMBL/GenBank/DDBJ databases">
        <authorList>
            <consortium name="Lawrence Berkeley National Laboratory"/>
            <person name="Haridas S."/>
            <person name="Hensen N."/>
            <person name="Bonometti L."/>
            <person name="Westerberg I."/>
            <person name="Brannstrom I.O."/>
            <person name="Guillou S."/>
            <person name="Cros-Aarteil S."/>
            <person name="Calhoun S."/>
            <person name="Kuo A."/>
            <person name="Mondo S."/>
            <person name="Pangilinan J."/>
            <person name="Riley R."/>
            <person name="LaButti K."/>
            <person name="Andreopoulos B."/>
            <person name="Lipzen A."/>
            <person name="Chen C."/>
            <person name="Yanf M."/>
            <person name="Daum C."/>
            <person name="Ng V."/>
            <person name="Clum A."/>
            <person name="Steindorff A."/>
            <person name="Ohm R."/>
            <person name="Martin F."/>
            <person name="Silar P."/>
            <person name="Natvig D."/>
            <person name="Lalanne C."/>
            <person name="Gautier V."/>
            <person name="Ament-velasquez S.L."/>
            <person name="Kruys A."/>
            <person name="Hutchinson M.I."/>
            <person name="Powell A.J."/>
            <person name="Barry K."/>
            <person name="Miller A.N."/>
            <person name="Grigoriev I.V."/>
            <person name="Debuchy R."/>
            <person name="Gladieux P."/>
            <person name="Thoren M.H."/>
            <person name="Johannesson H."/>
        </authorList>
    </citation>
    <scope>NUCLEOTIDE SEQUENCE</scope>
    <source>
        <strain evidence="2">CBS 232.78</strain>
    </source>
</reference>
<gene>
    <name evidence="2" type="ORF">B0H63DRAFT_526031</name>
</gene>
<comment type="caution">
    <text evidence="2">The sequence shown here is derived from an EMBL/GenBank/DDBJ whole genome shotgun (WGS) entry which is preliminary data.</text>
</comment>
<evidence type="ECO:0000313" key="3">
    <source>
        <dbReference type="Proteomes" id="UP001285441"/>
    </source>
</evidence>
<proteinExistence type="predicted"/>
<protein>
    <recommendedName>
        <fullName evidence="1">Luciferase domain-containing protein</fullName>
    </recommendedName>
</protein>